<feature type="transmembrane region" description="Helical" evidence="1">
    <location>
        <begin position="9"/>
        <end position="27"/>
    </location>
</feature>
<name>A0A7C9AAV3_OPUST</name>
<accession>A0A7C9AAV3</accession>
<sequence>MNHAYHEAITFFIVQLAFVLTVLDLQLQPGVPVTIQLLSNCFHNLIFSGDPCLASFNVLYYPVIIIQLLVSLLENFSISFNFLKCFPFHLSSNTFYVVSTILLTSPDEGIEISPCPSRESLFQ</sequence>
<evidence type="ECO:0000256" key="1">
    <source>
        <dbReference type="SAM" id="Phobius"/>
    </source>
</evidence>
<keyword evidence="1" id="KW-1133">Transmembrane helix</keyword>
<reference evidence="2" key="1">
    <citation type="journal article" date="2013" name="J. Plant Res.">
        <title>Effect of fungi and light on seed germination of three Opuntia species from semiarid lands of central Mexico.</title>
        <authorList>
            <person name="Delgado-Sanchez P."/>
            <person name="Jimenez-Bremont J.F."/>
            <person name="Guerrero-Gonzalez Mde L."/>
            <person name="Flores J."/>
        </authorList>
    </citation>
    <scope>NUCLEOTIDE SEQUENCE</scope>
    <source>
        <tissue evidence="2">Cladode</tissue>
    </source>
</reference>
<dbReference type="AlphaFoldDB" id="A0A7C9AAV3"/>
<dbReference type="EMBL" id="GISG01222146">
    <property type="protein sequence ID" value="MBA4663912.1"/>
    <property type="molecule type" value="Transcribed_RNA"/>
</dbReference>
<organism evidence="2">
    <name type="scientific">Opuntia streptacantha</name>
    <name type="common">Prickly pear cactus</name>
    <name type="synonym">Opuntia cardona</name>
    <dbReference type="NCBI Taxonomy" id="393608"/>
    <lineage>
        <taxon>Eukaryota</taxon>
        <taxon>Viridiplantae</taxon>
        <taxon>Streptophyta</taxon>
        <taxon>Embryophyta</taxon>
        <taxon>Tracheophyta</taxon>
        <taxon>Spermatophyta</taxon>
        <taxon>Magnoliopsida</taxon>
        <taxon>eudicotyledons</taxon>
        <taxon>Gunneridae</taxon>
        <taxon>Pentapetalae</taxon>
        <taxon>Caryophyllales</taxon>
        <taxon>Cactineae</taxon>
        <taxon>Cactaceae</taxon>
        <taxon>Opuntioideae</taxon>
        <taxon>Opuntia</taxon>
    </lineage>
</organism>
<protein>
    <submittedName>
        <fullName evidence="2">Uncharacterized protein</fullName>
    </submittedName>
</protein>
<proteinExistence type="predicted"/>
<keyword evidence="1" id="KW-0472">Membrane</keyword>
<reference evidence="2" key="2">
    <citation type="submission" date="2020-07" db="EMBL/GenBank/DDBJ databases">
        <authorList>
            <person name="Vera ALvarez R."/>
            <person name="Arias-Moreno D.M."/>
            <person name="Jimenez-Jacinto V."/>
            <person name="Jimenez-Bremont J.F."/>
            <person name="Swaminathan K."/>
            <person name="Moose S.P."/>
            <person name="Guerrero-Gonzalez M.L."/>
            <person name="Marino-Ramirez L."/>
            <person name="Landsman D."/>
            <person name="Rodriguez-Kessler M."/>
            <person name="Delgado-Sanchez P."/>
        </authorList>
    </citation>
    <scope>NUCLEOTIDE SEQUENCE</scope>
    <source>
        <tissue evidence="2">Cladode</tissue>
    </source>
</reference>
<evidence type="ECO:0000313" key="2">
    <source>
        <dbReference type="EMBL" id="MBA4663912.1"/>
    </source>
</evidence>
<keyword evidence="1" id="KW-0812">Transmembrane</keyword>
<feature type="transmembrane region" description="Helical" evidence="1">
    <location>
        <begin position="59"/>
        <end position="83"/>
    </location>
</feature>